<dbReference type="Proteomes" id="UP000194153">
    <property type="component" value="Unassembled WGS sequence"/>
</dbReference>
<comment type="caution">
    <text evidence="1">The sequence shown here is derived from an EMBL/GenBank/DDBJ whole genome shotgun (WGS) entry which is preliminary data.</text>
</comment>
<name>A0ABQ0MGE6_9BACT</name>
<keyword evidence="2" id="KW-1185">Reference proteome</keyword>
<gene>
    <name evidence="1" type="ORF">GPEL0_01f1426</name>
</gene>
<organism evidence="1 2">
    <name type="scientific">Geoanaerobacter pelophilus</name>
    <dbReference type="NCBI Taxonomy" id="60036"/>
    <lineage>
        <taxon>Bacteria</taxon>
        <taxon>Pseudomonadati</taxon>
        <taxon>Thermodesulfobacteriota</taxon>
        <taxon>Desulfuromonadia</taxon>
        <taxon>Geobacterales</taxon>
        <taxon>Geobacteraceae</taxon>
        <taxon>Geoanaerobacter</taxon>
    </lineage>
</organism>
<dbReference type="EMBL" id="BDQG01000001">
    <property type="protein sequence ID" value="GAW66175.1"/>
    <property type="molecule type" value="Genomic_DNA"/>
</dbReference>
<reference evidence="1 2" key="1">
    <citation type="submission" date="2017-04" db="EMBL/GenBank/DDBJ databases">
        <authorList>
            <consortium name="Geobacter pelophilus Genome Sequencing"/>
            <person name="Aoyagi T."/>
            <person name="Koike H."/>
            <person name="Hori T."/>
        </authorList>
    </citation>
    <scope>NUCLEOTIDE SEQUENCE [LARGE SCALE GENOMIC DNA]</scope>
    <source>
        <strain evidence="1 2">Drf2</strain>
    </source>
</reference>
<evidence type="ECO:0000313" key="2">
    <source>
        <dbReference type="Proteomes" id="UP000194153"/>
    </source>
</evidence>
<sequence>MQLIPVFYSVQINGKTADIAERMIRAWLQLQHKTVLSVVAET</sequence>
<proteinExistence type="predicted"/>
<accession>A0ABQ0MGE6</accession>
<protein>
    <submittedName>
        <fullName evidence="1">Uncharacterized protein</fullName>
    </submittedName>
</protein>
<reference evidence="2" key="2">
    <citation type="submission" date="2017-05" db="EMBL/GenBank/DDBJ databases">
        <title>Draft genome sequence of Geobacter pelophilus, a iron(III)-reducing bacteria.</title>
        <authorList>
            <person name="Aoyagi T."/>
            <person name="Koike H."/>
            <person name="Morita T."/>
            <person name="Sato Y."/>
            <person name="Habe H."/>
            <person name="Hori T."/>
        </authorList>
    </citation>
    <scope>NUCLEOTIDE SEQUENCE [LARGE SCALE GENOMIC DNA]</scope>
    <source>
        <strain evidence="2">Drf2</strain>
    </source>
</reference>
<evidence type="ECO:0000313" key="1">
    <source>
        <dbReference type="EMBL" id="GAW66175.1"/>
    </source>
</evidence>